<evidence type="ECO:0000313" key="2">
    <source>
        <dbReference type="EMBL" id="KAI1718796.1"/>
    </source>
</evidence>
<comment type="caution">
    <text evidence="2">The sequence shown here is derived from an EMBL/GenBank/DDBJ whole genome shotgun (WGS) entry which is preliminary data.</text>
</comment>
<evidence type="ECO:0000256" key="1">
    <source>
        <dbReference type="SAM" id="MobiDB-lite"/>
    </source>
</evidence>
<reference evidence="2" key="1">
    <citation type="submission" date="2022-01" db="EMBL/GenBank/DDBJ databases">
        <title>Genome Sequence Resource for Two Populations of Ditylenchus destructor, the Migratory Endoparasitic Phytonematode.</title>
        <authorList>
            <person name="Zhang H."/>
            <person name="Lin R."/>
            <person name="Xie B."/>
        </authorList>
    </citation>
    <scope>NUCLEOTIDE SEQUENCE</scope>
    <source>
        <strain evidence="2">BazhouSP</strain>
    </source>
</reference>
<proteinExistence type="predicted"/>
<feature type="region of interest" description="Disordered" evidence="1">
    <location>
        <begin position="1"/>
        <end position="34"/>
    </location>
</feature>
<dbReference type="AlphaFoldDB" id="A0AAD4R9B0"/>
<sequence>MLLTTTEWSAGKQGIEKAHRKEHKQYMSGNEGHHPGSSLGFLYGAYVKTLVQWGGQGYMATAVPGTGDLLKGRLTTGHSHH</sequence>
<organism evidence="2 3">
    <name type="scientific">Ditylenchus destructor</name>
    <dbReference type="NCBI Taxonomy" id="166010"/>
    <lineage>
        <taxon>Eukaryota</taxon>
        <taxon>Metazoa</taxon>
        <taxon>Ecdysozoa</taxon>
        <taxon>Nematoda</taxon>
        <taxon>Chromadorea</taxon>
        <taxon>Rhabditida</taxon>
        <taxon>Tylenchina</taxon>
        <taxon>Tylenchomorpha</taxon>
        <taxon>Sphaerularioidea</taxon>
        <taxon>Anguinidae</taxon>
        <taxon>Anguininae</taxon>
        <taxon>Ditylenchus</taxon>
    </lineage>
</organism>
<gene>
    <name evidence="2" type="ORF">DdX_05904</name>
</gene>
<dbReference type="EMBL" id="JAKKPZ010000007">
    <property type="protein sequence ID" value="KAI1718796.1"/>
    <property type="molecule type" value="Genomic_DNA"/>
</dbReference>
<accession>A0AAD4R9B0</accession>
<keyword evidence="3" id="KW-1185">Reference proteome</keyword>
<evidence type="ECO:0000313" key="3">
    <source>
        <dbReference type="Proteomes" id="UP001201812"/>
    </source>
</evidence>
<dbReference type="Proteomes" id="UP001201812">
    <property type="component" value="Unassembled WGS sequence"/>
</dbReference>
<protein>
    <submittedName>
        <fullName evidence="2">Uncharacterized protein</fullName>
    </submittedName>
</protein>
<name>A0AAD4R9B0_9BILA</name>